<sequence>MTMDITALVVAPPARATVIEQVDPVVRSM</sequence>
<dbReference type="AlphaFoldDB" id="A0A7W4UCT8"/>
<proteinExistence type="predicted"/>
<evidence type="ECO:0000313" key="2">
    <source>
        <dbReference type="Proteomes" id="UP000518206"/>
    </source>
</evidence>
<accession>A0A7W4UCT8</accession>
<evidence type="ECO:0000313" key="1">
    <source>
        <dbReference type="EMBL" id="MBB2921305.1"/>
    </source>
</evidence>
<dbReference type="EMBL" id="JACHVX010000001">
    <property type="protein sequence ID" value="MBB2921305.1"/>
    <property type="molecule type" value="Genomic_DNA"/>
</dbReference>
<reference evidence="1 2" key="1">
    <citation type="submission" date="2020-08" db="EMBL/GenBank/DDBJ databases">
        <title>The Agave Microbiome: Exploring the role of microbial communities in plant adaptations to desert environments.</title>
        <authorList>
            <person name="Partida-Martinez L.P."/>
        </authorList>
    </citation>
    <scope>NUCLEOTIDE SEQUENCE [LARGE SCALE GENOMIC DNA]</scope>
    <source>
        <strain evidence="1 2">RAS26</strain>
    </source>
</reference>
<gene>
    <name evidence="1" type="ORF">FHR80_000199</name>
</gene>
<dbReference type="Proteomes" id="UP000518206">
    <property type="component" value="Unassembled WGS sequence"/>
</dbReference>
<reference evidence="1 2" key="2">
    <citation type="submission" date="2020-08" db="EMBL/GenBank/DDBJ databases">
        <authorList>
            <person name="Partida-Martinez L."/>
            <person name="Huntemann M."/>
            <person name="Clum A."/>
            <person name="Wang J."/>
            <person name="Palaniappan K."/>
            <person name="Ritter S."/>
            <person name="Chen I.-M."/>
            <person name="Stamatis D."/>
            <person name="Reddy T."/>
            <person name="O'Malley R."/>
            <person name="Daum C."/>
            <person name="Shapiro N."/>
            <person name="Ivanova N."/>
            <person name="Kyrpides N."/>
            <person name="Woyke T."/>
        </authorList>
    </citation>
    <scope>NUCLEOTIDE SEQUENCE [LARGE SCALE GENOMIC DNA]</scope>
    <source>
        <strain evidence="1 2">RAS26</strain>
    </source>
</reference>
<name>A0A7W4UCT8_9CELL</name>
<organism evidence="1 2">
    <name type="scientific">Cellulomonas cellasea</name>
    <dbReference type="NCBI Taxonomy" id="43670"/>
    <lineage>
        <taxon>Bacteria</taxon>
        <taxon>Bacillati</taxon>
        <taxon>Actinomycetota</taxon>
        <taxon>Actinomycetes</taxon>
        <taxon>Micrococcales</taxon>
        <taxon>Cellulomonadaceae</taxon>
        <taxon>Cellulomonas</taxon>
    </lineage>
</organism>
<protein>
    <submittedName>
        <fullName evidence="1">Uncharacterized protein</fullName>
    </submittedName>
</protein>
<comment type="caution">
    <text evidence="1">The sequence shown here is derived from an EMBL/GenBank/DDBJ whole genome shotgun (WGS) entry which is preliminary data.</text>
</comment>